<reference evidence="4 5" key="1">
    <citation type="submission" date="2019-03" db="EMBL/GenBank/DDBJ databases">
        <title>Sequencing the genomes of 1000 actinobacteria strains.</title>
        <authorList>
            <person name="Klenk H.-P."/>
        </authorList>
    </citation>
    <scope>NUCLEOTIDE SEQUENCE [LARGE SCALE GENOMIC DNA]</scope>
    <source>
        <strain evidence="4 5">DSM 44969</strain>
    </source>
</reference>
<name>A0A4R1HPK4_PSEEN</name>
<evidence type="ECO:0000256" key="1">
    <source>
        <dbReference type="ARBA" id="ARBA00022741"/>
    </source>
</evidence>
<dbReference type="InterPro" id="IPR016032">
    <property type="entry name" value="Sig_transdc_resp-reg_C-effctor"/>
</dbReference>
<dbReference type="GO" id="GO:0005524">
    <property type="term" value="F:ATP binding"/>
    <property type="evidence" value="ECO:0007669"/>
    <property type="project" value="UniProtKB-KW"/>
</dbReference>
<dbReference type="SUPFAM" id="SSF46894">
    <property type="entry name" value="C-terminal effector domain of the bipartite response regulators"/>
    <property type="match status" value="1"/>
</dbReference>
<dbReference type="AlphaFoldDB" id="A0A4R1HPK4"/>
<dbReference type="Gene3D" id="1.10.10.10">
    <property type="entry name" value="Winged helix-like DNA-binding domain superfamily/Winged helix DNA-binding domain"/>
    <property type="match status" value="1"/>
</dbReference>
<dbReference type="PRINTS" id="PR00038">
    <property type="entry name" value="HTHLUXR"/>
</dbReference>
<dbReference type="SUPFAM" id="SSF52540">
    <property type="entry name" value="P-loop containing nucleoside triphosphate hydrolases"/>
    <property type="match status" value="1"/>
</dbReference>
<dbReference type="InterPro" id="IPR041664">
    <property type="entry name" value="AAA_16"/>
</dbReference>
<dbReference type="InterPro" id="IPR011990">
    <property type="entry name" value="TPR-like_helical_dom_sf"/>
</dbReference>
<dbReference type="SMART" id="SM00421">
    <property type="entry name" value="HTH_LUXR"/>
    <property type="match status" value="1"/>
</dbReference>
<dbReference type="PROSITE" id="PS50043">
    <property type="entry name" value="HTH_LUXR_2"/>
    <property type="match status" value="1"/>
</dbReference>
<dbReference type="Pfam" id="PF00196">
    <property type="entry name" value="GerE"/>
    <property type="match status" value="1"/>
</dbReference>
<keyword evidence="1" id="KW-0547">Nucleotide-binding</keyword>
<accession>A0A4R1HPK4</accession>
<sequence length="916" mass="95575">MPASDTTAPLVGRDAETRALSGAVSDAAAGRGRVVLVSGAPGAGRTRLLRVAAADAEARGVDVRRAAPSGRTEPYGAIRALFADDGTADADAADRLVDELTATAPLALLLDDAHRADAESVAWLSGMAGRAAGLPLLVVVSVPDGMADGPVATTLDEIRTAPGASVVDAAPLPVRAVESWARSTPGVSQAPDVASACVEATGGIAGLVRGVLVRLAAAPGDDVVAHVREAGAALAGAAAVALLSELPDDVADTARAVAVLDDDASPATCAEVAGLDGGTTSRAVARLADVGVLEADVLRFRLPGVRTALLDATDPERRERAHARAGRVLDSRAAPAERVALQYLHAGPPADGGVVELLHAAASRALRGGDPALAVSFLERALTGPAARRRRAELLVDLGVAERVVAPARAYGHLIEALSLLDSGRERAGVLAQTVPLLSGVDAAGLVRLLERGLADLASDVGDPDAESPQDRELRRVLEALLIYAASEDVGEVRRVWEWVDRTDPETLGAGPGADALRGAHLFFSALGLRTDAAAVVGRVREVLAGGMEDNEHVQPIRMGALGLLAWTESDAEVAAILDRLMESSQLRHRPDVRAFVSALRAMVNLRCGRMREALEEARAALTVLTGAVSGEARLMVLHAAALALVELGEPEEAAGLLWPGAPESAQRSWRWNWVVDARAVVLGATGRSREALETSRESGRRLTELGVVNPATLDWRRRTARFLHDLGERDEALVVAREHLALCRRWGTHGHVGVALRVLGAVQGGPEGMATLREAQAELASSPRLFDRASCDVDLAVLLIAEGSAERVAEARDLLRRALDVADECGARVLADRARTELVGAGGRPRRGAGDVLTPAELDVARLAARGVGNQEIADELGVSRRAVEGHLTRCYRKLGIAARADLAASLAARELRVR</sequence>
<dbReference type="PANTHER" id="PTHR16305:SF35">
    <property type="entry name" value="TRANSCRIPTIONAL ACTIVATOR DOMAIN"/>
    <property type="match status" value="1"/>
</dbReference>
<dbReference type="RefSeq" id="WP_165922093.1">
    <property type="nucleotide sequence ID" value="NZ_SMFZ01000001.1"/>
</dbReference>
<dbReference type="GO" id="GO:0004016">
    <property type="term" value="F:adenylate cyclase activity"/>
    <property type="evidence" value="ECO:0007669"/>
    <property type="project" value="TreeGrafter"/>
</dbReference>
<proteinExistence type="predicted"/>
<feature type="domain" description="HTH luxR-type" evidence="3">
    <location>
        <begin position="847"/>
        <end position="912"/>
    </location>
</feature>
<dbReference type="PANTHER" id="PTHR16305">
    <property type="entry name" value="TESTICULAR SOLUBLE ADENYLYL CYCLASE"/>
    <property type="match status" value="1"/>
</dbReference>
<keyword evidence="5" id="KW-1185">Reference proteome</keyword>
<organism evidence="4 5">
    <name type="scientific">Pseudonocardia endophytica</name>
    <dbReference type="NCBI Taxonomy" id="401976"/>
    <lineage>
        <taxon>Bacteria</taxon>
        <taxon>Bacillati</taxon>
        <taxon>Actinomycetota</taxon>
        <taxon>Actinomycetes</taxon>
        <taxon>Pseudonocardiales</taxon>
        <taxon>Pseudonocardiaceae</taxon>
        <taxon>Pseudonocardia</taxon>
    </lineage>
</organism>
<dbReference type="GO" id="GO:0006355">
    <property type="term" value="P:regulation of DNA-templated transcription"/>
    <property type="evidence" value="ECO:0007669"/>
    <property type="project" value="InterPro"/>
</dbReference>
<dbReference type="Gene3D" id="1.25.40.10">
    <property type="entry name" value="Tetratricopeptide repeat domain"/>
    <property type="match status" value="1"/>
</dbReference>
<dbReference type="InterPro" id="IPR027417">
    <property type="entry name" value="P-loop_NTPase"/>
</dbReference>
<dbReference type="GO" id="GO:0003677">
    <property type="term" value="F:DNA binding"/>
    <property type="evidence" value="ECO:0007669"/>
    <property type="project" value="InterPro"/>
</dbReference>
<gene>
    <name evidence="4" type="ORF">EV378_0259</name>
</gene>
<dbReference type="Proteomes" id="UP000295560">
    <property type="component" value="Unassembled WGS sequence"/>
</dbReference>
<dbReference type="GO" id="GO:0005737">
    <property type="term" value="C:cytoplasm"/>
    <property type="evidence" value="ECO:0007669"/>
    <property type="project" value="TreeGrafter"/>
</dbReference>
<evidence type="ECO:0000313" key="4">
    <source>
        <dbReference type="EMBL" id="TCK24487.1"/>
    </source>
</evidence>
<evidence type="ECO:0000256" key="2">
    <source>
        <dbReference type="ARBA" id="ARBA00022840"/>
    </source>
</evidence>
<evidence type="ECO:0000313" key="5">
    <source>
        <dbReference type="Proteomes" id="UP000295560"/>
    </source>
</evidence>
<evidence type="ECO:0000259" key="3">
    <source>
        <dbReference type="PROSITE" id="PS50043"/>
    </source>
</evidence>
<dbReference type="Pfam" id="PF13191">
    <property type="entry name" value="AAA_16"/>
    <property type="match status" value="1"/>
</dbReference>
<comment type="caution">
    <text evidence="4">The sequence shown here is derived from an EMBL/GenBank/DDBJ whole genome shotgun (WGS) entry which is preliminary data.</text>
</comment>
<protein>
    <submittedName>
        <fullName evidence="4">Regulatory LuxR family protein</fullName>
    </submittedName>
</protein>
<dbReference type="InterPro" id="IPR036388">
    <property type="entry name" value="WH-like_DNA-bd_sf"/>
</dbReference>
<dbReference type="SUPFAM" id="SSF48452">
    <property type="entry name" value="TPR-like"/>
    <property type="match status" value="1"/>
</dbReference>
<dbReference type="EMBL" id="SMFZ01000001">
    <property type="protein sequence ID" value="TCK24487.1"/>
    <property type="molecule type" value="Genomic_DNA"/>
</dbReference>
<dbReference type="InterPro" id="IPR000792">
    <property type="entry name" value="Tscrpt_reg_LuxR_C"/>
</dbReference>
<dbReference type="CDD" id="cd06170">
    <property type="entry name" value="LuxR_C_like"/>
    <property type="match status" value="1"/>
</dbReference>
<keyword evidence="2" id="KW-0067">ATP-binding</keyword>